<evidence type="ECO:0000256" key="8">
    <source>
        <dbReference type="ARBA" id="ARBA00023170"/>
    </source>
</evidence>
<keyword evidence="10" id="KW-0067">ATP-binding</keyword>
<name>A0A835HCN5_9MAGN</name>
<dbReference type="PANTHER" id="PTHR47986">
    <property type="entry name" value="OSJNBA0070M12.3 PROTEIN"/>
    <property type="match status" value="1"/>
</dbReference>
<accession>A0A835HCN5</accession>
<keyword evidence="10" id="KW-0547">Nucleotide-binding</keyword>
<sequence length="620" mass="68195">MWPTGNRVLRIHVQNLGLKGPLPQDFNHLTKLSNLGFRGTNLVENCRRLRVLSLDGNLLNKTEGWLLPTALQNSVQLQSCGLAGDGLSGPIDVIASMTFLSQLWLHGNQFTGTIPAGIGSLPSLTELDLSKNNLMGAVPKLSGNFSYANNSLSQSTPGVPCAPQVTGLINFLGVVNYPSRYVSSWKGNDQCGGSWLGITYNSVQKNSILNLPNDKLNVGTILKPLLPPFNSRVKLVIDGNPLVTSGNLSASSSPDTHNYFPQGPSKEKNSKKSNLVIVIVTSLTSFVAIVLCLLALFMYCLEKRKAPLRPRAPLLFTPENHLILIWLRLWLQIVLMEARLQQRVVAQTVSVVGRVTHVVESWKLVIQMQILCKATENFAPENELGRGSFGEVYKGEMEDGSRVAVKRMEGGIITSNTLDQFQSETVVLSKVSDFGLVKLIADGLNSVTTRVAGTFGYLAPEYAATGKVTTKADVFSYSVVLMELITGLTALDVRRCEDRRNLASWFWQINSSKERLMAAVDKALHVNEETLDNISIVAELARHCTASDPSQRPEMGHAVNVLSQLGEKWKPHEDETEEYPGIDFGLPLTQMIDGWQEAECDVDLGDMQQGKQTRKTHWIC</sequence>
<dbReference type="Pfam" id="PF07714">
    <property type="entry name" value="PK_Tyr_Ser-Thr"/>
    <property type="match status" value="1"/>
</dbReference>
<dbReference type="Gene3D" id="1.10.510.10">
    <property type="entry name" value="Transferase(Phosphotransferase) domain 1"/>
    <property type="match status" value="2"/>
</dbReference>
<feature type="compositionally biased region" description="Polar residues" evidence="11">
    <location>
        <begin position="247"/>
        <end position="256"/>
    </location>
</feature>
<evidence type="ECO:0000256" key="5">
    <source>
        <dbReference type="ARBA" id="ARBA00022737"/>
    </source>
</evidence>
<keyword evidence="6 12" id="KW-1133">Transmembrane helix</keyword>
<dbReference type="GO" id="GO:0016020">
    <property type="term" value="C:membrane"/>
    <property type="evidence" value="ECO:0007669"/>
    <property type="project" value="UniProtKB-SubCell"/>
</dbReference>
<keyword evidence="8" id="KW-0675">Receptor</keyword>
<dbReference type="PROSITE" id="PS50011">
    <property type="entry name" value="PROTEIN_KINASE_DOM"/>
    <property type="match status" value="1"/>
</dbReference>
<feature type="region of interest" description="Disordered" evidence="11">
    <location>
        <begin position="247"/>
        <end position="269"/>
    </location>
</feature>
<evidence type="ECO:0000259" key="13">
    <source>
        <dbReference type="PROSITE" id="PS50011"/>
    </source>
</evidence>
<feature type="transmembrane region" description="Helical" evidence="12">
    <location>
        <begin position="275"/>
        <end position="301"/>
    </location>
</feature>
<keyword evidence="7 12" id="KW-0472">Membrane</keyword>
<evidence type="ECO:0000256" key="3">
    <source>
        <dbReference type="ARBA" id="ARBA00022692"/>
    </source>
</evidence>
<dbReference type="Proteomes" id="UP000631114">
    <property type="component" value="Unassembled WGS sequence"/>
</dbReference>
<keyword evidence="4" id="KW-0732">Signal</keyword>
<keyword evidence="9" id="KW-0325">Glycoprotein</keyword>
<evidence type="ECO:0000256" key="1">
    <source>
        <dbReference type="ARBA" id="ARBA00004167"/>
    </source>
</evidence>
<dbReference type="Pfam" id="PF00560">
    <property type="entry name" value="LRR_1"/>
    <property type="match status" value="2"/>
</dbReference>
<dbReference type="InterPro" id="IPR011009">
    <property type="entry name" value="Kinase-like_dom_sf"/>
</dbReference>
<dbReference type="InterPro" id="IPR000719">
    <property type="entry name" value="Prot_kinase_dom"/>
</dbReference>
<dbReference type="EMBL" id="JADFTS010000007">
    <property type="protein sequence ID" value="KAF9597436.1"/>
    <property type="molecule type" value="Genomic_DNA"/>
</dbReference>
<dbReference type="InterPro" id="IPR017441">
    <property type="entry name" value="Protein_kinase_ATP_BS"/>
</dbReference>
<gene>
    <name evidence="14" type="ORF">IFM89_018882</name>
</gene>
<dbReference type="PANTHER" id="PTHR47986:SF1">
    <property type="entry name" value="OS04G0685900 PROTEIN"/>
    <property type="match status" value="1"/>
</dbReference>
<keyword evidence="3 12" id="KW-0812">Transmembrane</keyword>
<reference evidence="14 15" key="1">
    <citation type="submission" date="2020-10" db="EMBL/GenBank/DDBJ databases">
        <title>The Coptis chinensis genome and diversification of protoberbering-type alkaloids.</title>
        <authorList>
            <person name="Wang B."/>
            <person name="Shu S."/>
            <person name="Song C."/>
            <person name="Liu Y."/>
        </authorList>
    </citation>
    <scope>NUCLEOTIDE SEQUENCE [LARGE SCALE GENOMIC DNA]</scope>
    <source>
        <strain evidence="14">HL-2020</strain>
        <tissue evidence="14">Leaf</tissue>
    </source>
</reference>
<evidence type="ECO:0000256" key="7">
    <source>
        <dbReference type="ARBA" id="ARBA00023136"/>
    </source>
</evidence>
<dbReference type="Gene3D" id="3.80.10.10">
    <property type="entry name" value="Ribonuclease Inhibitor"/>
    <property type="match status" value="1"/>
</dbReference>
<evidence type="ECO:0000256" key="9">
    <source>
        <dbReference type="ARBA" id="ARBA00023180"/>
    </source>
</evidence>
<organism evidence="14 15">
    <name type="scientific">Coptis chinensis</name>
    <dbReference type="NCBI Taxonomy" id="261450"/>
    <lineage>
        <taxon>Eukaryota</taxon>
        <taxon>Viridiplantae</taxon>
        <taxon>Streptophyta</taxon>
        <taxon>Embryophyta</taxon>
        <taxon>Tracheophyta</taxon>
        <taxon>Spermatophyta</taxon>
        <taxon>Magnoliopsida</taxon>
        <taxon>Ranunculales</taxon>
        <taxon>Ranunculaceae</taxon>
        <taxon>Coptidoideae</taxon>
        <taxon>Coptis</taxon>
    </lineage>
</organism>
<dbReference type="SUPFAM" id="SSF56112">
    <property type="entry name" value="Protein kinase-like (PK-like)"/>
    <property type="match status" value="1"/>
</dbReference>
<evidence type="ECO:0000256" key="12">
    <source>
        <dbReference type="SAM" id="Phobius"/>
    </source>
</evidence>
<evidence type="ECO:0000256" key="6">
    <source>
        <dbReference type="ARBA" id="ARBA00022989"/>
    </source>
</evidence>
<dbReference type="GO" id="GO:0005524">
    <property type="term" value="F:ATP binding"/>
    <property type="evidence" value="ECO:0007669"/>
    <property type="project" value="UniProtKB-UniRule"/>
</dbReference>
<evidence type="ECO:0000313" key="14">
    <source>
        <dbReference type="EMBL" id="KAF9597436.1"/>
    </source>
</evidence>
<proteinExistence type="predicted"/>
<dbReference type="InterPro" id="IPR032675">
    <property type="entry name" value="LRR_dom_sf"/>
</dbReference>
<feature type="binding site" evidence="10">
    <location>
        <position position="406"/>
    </location>
    <ligand>
        <name>ATP</name>
        <dbReference type="ChEBI" id="CHEBI:30616"/>
    </ligand>
</feature>
<feature type="domain" description="Protein kinase" evidence="13">
    <location>
        <begin position="185"/>
        <end position="565"/>
    </location>
</feature>
<keyword evidence="15" id="KW-1185">Reference proteome</keyword>
<dbReference type="InterPro" id="IPR001611">
    <property type="entry name" value="Leu-rich_rpt"/>
</dbReference>
<keyword evidence="2" id="KW-0433">Leucine-rich repeat</keyword>
<comment type="subcellular location">
    <subcellularLocation>
        <location evidence="1">Membrane</location>
        <topology evidence="1">Single-pass membrane protein</topology>
    </subcellularLocation>
</comment>
<evidence type="ECO:0000313" key="15">
    <source>
        <dbReference type="Proteomes" id="UP000631114"/>
    </source>
</evidence>
<comment type="caution">
    <text evidence="14">The sequence shown here is derived from an EMBL/GenBank/DDBJ whole genome shotgun (WGS) entry which is preliminary data.</text>
</comment>
<keyword evidence="5" id="KW-0677">Repeat</keyword>
<evidence type="ECO:0000256" key="4">
    <source>
        <dbReference type="ARBA" id="ARBA00022729"/>
    </source>
</evidence>
<dbReference type="PROSITE" id="PS00107">
    <property type="entry name" value="PROTEIN_KINASE_ATP"/>
    <property type="match status" value="1"/>
</dbReference>
<dbReference type="GO" id="GO:0004672">
    <property type="term" value="F:protein kinase activity"/>
    <property type="evidence" value="ECO:0007669"/>
    <property type="project" value="InterPro"/>
</dbReference>
<evidence type="ECO:0000256" key="11">
    <source>
        <dbReference type="SAM" id="MobiDB-lite"/>
    </source>
</evidence>
<dbReference type="SUPFAM" id="SSF52058">
    <property type="entry name" value="L domain-like"/>
    <property type="match status" value="1"/>
</dbReference>
<dbReference type="OrthoDB" id="1607253at2759"/>
<evidence type="ECO:0000256" key="2">
    <source>
        <dbReference type="ARBA" id="ARBA00022614"/>
    </source>
</evidence>
<evidence type="ECO:0000256" key="10">
    <source>
        <dbReference type="PROSITE-ProRule" id="PRU10141"/>
    </source>
</evidence>
<protein>
    <recommendedName>
        <fullName evidence="13">Protein kinase domain-containing protein</fullName>
    </recommendedName>
</protein>
<dbReference type="AlphaFoldDB" id="A0A835HCN5"/>
<dbReference type="InterPro" id="IPR001245">
    <property type="entry name" value="Ser-Thr/Tyr_kinase_cat_dom"/>
</dbReference>
<dbReference type="InterPro" id="IPR052422">
    <property type="entry name" value="Auxin_Ser/Thr_Kinase"/>
</dbReference>